<feature type="compositionally biased region" description="Basic and acidic residues" evidence="7">
    <location>
        <begin position="373"/>
        <end position="385"/>
    </location>
</feature>
<organism evidence="9 10">
    <name type="scientific">Pseudoscardovia radai</name>
    <dbReference type="NCBI Taxonomy" id="987066"/>
    <lineage>
        <taxon>Bacteria</taxon>
        <taxon>Bacillati</taxon>
        <taxon>Actinomycetota</taxon>
        <taxon>Actinomycetes</taxon>
        <taxon>Bifidobacteriales</taxon>
        <taxon>Bifidobacteriaceae</taxon>
        <taxon>Pseudoscardovia</taxon>
    </lineage>
</organism>
<keyword evidence="6" id="KW-0961">Cell wall biogenesis/degradation</keyword>
<comment type="caution">
    <text evidence="9">The sequence shown here is derived from an EMBL/GenBank/DDBJ whole genome shotgun (WGS) entry which is preliminary data.</text>
</comment>
<gene>
    <name evidence="9" type="ORF">PSRA_0221</name>
</gene>
<name>A0A261F2S4_9BIFI</name>
<evidence type="ECO:0000256" key="5">
    <source>
        <dbReference type="ARBA" id="ARBA00023315"/>
    </source>
</evidence>
<dbReference type="PANTHER" id="PTHR36174:SF1">
    <property type="entry name" value="LIPID II:GLYCINE GLYCYLTRANSFERASE"/>
    <property type="match status" value="1"/>
</dbReference>
<evidence type="ECO:0000256" key="2">
    <source>
        <dbReference type="ARBA" id="ARBA00022679"/>
    </source>
</evidence>
<dbReference type="GO" id="GO:0016755">
    <property type="term" value="F:aminoacyltransferase activity"/>
    <property type="evidence" value="ECO:0007669"/>
    <property type="project" value="InterPro"/>
</dbReference>
<dbReference type="SUPFAM" id="SSF55729">
    <property type="entry name" value="Acyl-CoA N-acyltransferases (Nat)"/>
    <property type="match status" value="1"/>
</dbReference>
<evidence type="ECO:0000259" key="8">
    <source>
        <dbReference type="Pfam" id="PF13480"/>
    </source>
</evidence>
<proteinExistence type="inferred from homology"/>
<dbReference type="EMBL" id="MWWR01000002">
    <property type="protein sequence ID" value="OZG53414.1"/>
    <property type="molecule type" value="Genomic_DNA"/>
</dbReference>
<comment type="similarity">
    <text evidence="1">Belongs to the FemABX family.</text>
</comment>
<keyword evidence="3" id="KW-0133">Cell shape</keyword>
<dbReference type="InterPro" id="IPR038740">
    <property type="entry name" value="BioF2-like_GNAT_dom"/>
</dbReference>
<feature type="domain" description="BioF2-like acetyltransferase" evidence="8">
    <location>
        <begin position="169"/>
        <end position="300"/>
    </location>
</feature>
<dbReference type="GO" id="GO:0071555">
    <property type="term" value="P:cell wall organization"/>
    <property type="evidence" value="ECO:0007669"/>
    <property type="project" value="UniProtKB-KW"/>
</dbReference>
<keyword evidence="4" id="KW-0573">Peptidoglycan synthesis</keyword>
<accession>A0A261F2S4</accession>
<dbReference type="Gene3D" id="3.40.630.30">
    <property type="match status" value="1"/>
</dbReference>
<keyword evidence="5" id="KW-0012">Acyltransferase</keyword>
<evidence type="ECO:0000256" key="1">
    <source>
        <dbReference type="ARBA" id="ARBA00009943"/>
    </source>
</evidence>
<dbReference type="InterPro" id="IPR050644">
    <property type="entry name" value="PG_Glycine_Bridge_Synth"/>
</dbReference>
<evidence type="ECO:0000256" key="3">
    <source>
        <dbReference type="ARBA" id="ARBA00022960"/>
    </source>
</evidence>
<dbReference type="GO" id="GO:0009252">
    <property type="term" value="P:peptidoglycan biosynthetic process"/>
    <property type="evidence" value="ECO:0007669"/>
    <property type="project" value="UniProtKB-KW"/>
</dbReference>
<evidence type="ECO:0000313" key="10">
    <source>
        <dbReference type="Proteomes" id="UP000216725"/>
    </source>
</evidence>
<dbReference type="InterPro" id="IPR016181">
    <property type="entry name" value="Acyl_CoA_acyltransferase"/>
</dbReference>
<sequence>MTPRRHRRQMTRRLETSMIEIAKTSYAEMEGAAAKAGLTLPIEQTEVWAHYQETIEGRMPIGAFVIKRDGEPIAFLSLMDFQTHGFHFARSAHGPAYVTPPTAEEEQEVIDALADYVHRTFRSVKFLRCAIAHEIPQASVVLSTVPYDSTVVLDLTGGDDAILGRMKRRGRRDVRKALRECSATCADETENAMASFEEYYDVMRETGARDGFTPAPISDYEDMIRILGPEHCRVFAARLGEHVEAWSIVTANGDTCVRYYGAMRNGAMRMHVTDKLLYSEACELGGQGFAKYDLMGIGSDFAPSLMGLNEFKTKFTEEITHVAPERDVPLHKTYYRLLLLLKKLRNRGKEQKTADEVKAEKDAHGGKGASDSAAKKNDGAAKNDAAKNAAAAKNATAADTPKDAADDAMKRTK</sequence>
<keyword evidence="2" id="KW-0808">Transferase</keyword>
<dbReference type="PANTHER" id="PTHR36174">
    <property type="entry name" value="LIPID II:GLYCINE GLYCYLTRANSFERASE"/>
    <property type="match status" value="1"/>
</dbReference>
<keyword evidence="10" id="KW-1185">Reference proteome</keyword>
<dbReference type="PROSITE" id="PS51191">
    <property type="entry name" value="FEMABX"/>
    <property type="match status" value="1"/>
</dbReference>
<dbReference type="InterPro" id="IPR003447">
    <property type="entry name" value="FEMABX"/>
</dbReference>
<feature type="compositionally biased region" description="Basic and acidic residues" evidence="7">
    <location>
        <begin position="349"/>
        <end position="365"/>
    </location>
</feature>
<dbReference type="Pfam" id="PF13480">
    <property type="entry name" value="Acetyltransf_6"/>
    <property type="match status" value="1"/>
</dbReference>
<dbReference type="AlphaFoldDB" id="A0A261F2S4"/>
<dbReference type="Proteomes" id="UP000216725">
    <property type="component" value="Unassembled WGS sequence"/>
</dbReference>
<evidence type="ECO:0000313" key="9">
    <source>
        <dbReference type="EMBL" id="OZG53414.1"/>
    </source>
</evidence>
<feature type="region of interest" description="Disordered" evidence="7">
    <location>
        <begin position="349"/>
        <end position="413"/>
    </location>
</feature>
<feature type="compositionally biased region" description="Basic and acidic residues" evidence="7">
    <location>
        <begin position="400"/>
        <end position="413"/>
    </location>
</feature>
<protein>
    <submittedName>
        <fullName evidence="9">Peptidoglycan bridge formation protein FemAB</fullName>
    </submittedName>
</protein>
<evidence type="ECO:0000256" key="7">
    <source>
        <dbReference type="SAM" id="MobiDB-lite"/>
    </source>
</evidence>
<dbReference type="GO" id="GO:0008360">
    <property type="term" value="P:regulation of cell shape"/>
    <property type="evidence" value="ECO:0007669"/>
    <property type="project" value="UniProtKB-KW"/>
</dbReference>
<evidence type="ECO:0000256" key="4">
    <source>
        <dbReference type="ARBA" id="ARBA00022984"/>
    </source>
</evidence>
<reference evidence="9 10" key="1">
    <citation type="journal article" date="2017" name="BMC Genomics">
        <title>Comparative genomic and phylogenomic analyses of the Bifidobacteriaceae family.</title>
        <authorList>
            <person name="Lugli G.A."/>
            <person name="Milani C."/>
            <person name="Turroni F."/>
            <person name="Duranti S."/>
            <person name="Mancabelli L."/>
            <person name="Mangifesta M."/>
            <person name="Ferrario C."/>
            <person name="Modesto M."/>
            <person name="Mattarelli P."/>
            <person name="Jiri K."/>
            <person name="van Sinderen D."/>
            <person name="Ventura M."/>
        </authorList>
    </citation>
    <scope>NUCLEOTIDE SEQUENCE [LARGE SCALE GENOMIC DNA]</scope>
    <source>
        <strain evidence="9 10">DSM 24742</strain>
    </source>
</reference>
<evidence type="ECO:0000256" key="6">
    <source>
        <dbReference type="ARBA" id="ARBA00023316"/>
    </source>
</evidence>
<feature type="compositionally biased region" description="Low complexity" evidence="7">
    <location>
        <begin position="386"/>
        <end position="399"/>
    </location>
</feature>